<dbReference type="InterPro" id="IPR003425">
    <property type="entry name" value="CCB3/YggT"/>
</dbReference>
<accession>V8CG10</accession>
<reference evidence="2 3" key="1">
    <citation type="submission" date="2013-10" db="EMBL/GenBank/DDBJ databases">
        <title>The Genome Sequence of Helicobacter canis NCTC 12740.</title>
        <authorList>
            <consortium name="The Broad Institute Genomics Platform"/>
            <person name="Earl A."/>
            <person name="Fox J.G."/>
            <person name="Shen Z."/>
            <person name="Young S.K."/>
            <person name="Zeng Q."/>
            <person name="Gargeya S."/>
            <person name="Fitzgerald M."/>
            <person name="Abouelleil A."/>
            <person name="Alvarado L."/>
            <person name="Chapman S.B."/>
            <person name="Gainer-Dewar J."/>
            <person name="Goldberg J."/>
            <person name="Griggs A."/>
            <person name="Gujja S."/>
            <person name="Hansen M."/>
            <person name="Howarth C."/>
            <person name="Imamovic A."/>
            <person name="Ireland A."/>
            <person name="Larimer J."/>
            <person name="McCowan C."/>
            <person name="Murphy C."/>
            <person name="Pearson M."/>
            <person name="Poon T.W."/>
            <person name="Priest M."/>
            <person name="Roberts A."/>
            <person name="Saif S."/>
            <person name="Shea T."/>
            <person name="Sykes S."/>
            <person name="Wortman J."/>
            <person name="Nusbaum C."/>
            <person name="Birren B."/>
        </authorList>
    </citation>
    <scope>NUCLEOTIDE SEQUENCE [LARGE SCALE GENOMIC DNA]</scope>
    <source>
        <strain evidence="2 3">NCTC 12740</strain>
    </source>
</reference>
<dbReference type="eggNOG" id="COG0762">
    <property type="taxonomic scope" value="Bacteria"/>
</dbReference>
<feature type="transmembrane region" description="Helical" evidence="1">
    <location>
        <begin position="12"/>
        <end position="32"/>
    </location>
</feature>
<dbReference type="AlphaFoldDB" id="V8CG10"/>
<name>V8CG10_9HELI</name>
<proteinExistence type="predicted"/>
<dbReference type="Pfam" id="PF02325">
    <property type="entry name" value="CCB3_YggT"/>
    <property type="match status" value="1"/>
</dbReference>
<gene>
    <name evidence="2" type="ORF">HMPREF2087_01509</name>
</gene>
<keyword evidence="1" id="KW-1133">Transmembrane helix</keyword>
<dbReference type="Proteomes" id="UP000018688">
    <property type="component" value="Unassembled WGS sequence"/>
</dbReference>
<evidence type="ECO:0000313" key="2">
    <source>
        <dbReference type="EMBL" id="ETD25681.1"/>
    </source>
</evidence>
<keyword evidence="1" id="KW-0472">Membrane</keyword>
<dbReference type="GO" id="GO:0016020">
    <property type="term" value="C:membrane"/>
    <property type="evidence" value="ECO:0007669"/>
    <property type="project" value="InterPro"/>
</dbReference>
<dbReference type="STRING" id="1357399.HMPREF2087_01509"/>
<dbReference type="PATRIC" id="fig|1357399.3.peg.1583"/>
<protein>
    <recommendedName>
        <fullName evidence="4">YggT family protein</fullName>
    </recommendedName>
</protein>
<keyword evidence="3" id="KW-1185">Reference proteome</keyword>
<dbReference type="HOGENOM" id="CLU_136788_1_0_7"/>
<evidence type="ECO:0008006" key="4">
    <source>
        <dbReference type="Google" id="ProtNLM"/>
    </source>
</evidence>
<dbReference type="OrthoDB" id="47652at2"/>
<sequence length="94" mass="10681">MGIIIMAIANMLHMVIWAYMWVLIIAVFLSWVRPDPSNPIVQVLYRLSYPVLDFARRKLSFLVINGIDLSPLAVIIGLQILDQVIMQVAFALAR</sequence>
<evidence type="ECO:0000313" key="3">
    <source>
        <dbReference type="Proteomes" id="UP000018688"/>
    </source>
</evidence>
<organism evidence="2 3">
    <name type="scientific">Helicobacter canis NCTC 12740</name>
    <dbReference type="NCBI Taxonomy" id="1357399"/>
    <lineage>
        <taxon>Bacteria</taxon>
        <taxon>Pseudomonadati</taxon>
        <taxon>Campylobacterota</taxon>
        <taxon>Epsilonproteobacteria</taxon>
        <taxon>Campylobacterales</taxon>
        <taxon>Helicobacteraceae</taxon>
        <taxon>Helicobacter</taxon>
    </lineage>
</organism>
<keyword evidence="1" id="KW-0812">Transmembrane</keyword>
<dbReference type="EMBL" id="AZJJ01000007">
    <property type="protein sequence ID" value="ETD25681.1"/>
    <property type="molecule type" value="Genomic_DNA"/>
</dbReference>
<evidence type="ECO:0000256" key="1">
    <source>
        <dbReference type="SAM" id="Phobius"/>
    </source>
</evidence>
<comment type="caution">
    <text evidence="2">The sequence shown here is derived from an EMBL/GenBank/DDBJ whole genome shotgun (WGS) entry which is preliminary data.</text>
</comment>
<dbReference type="RefSeq" id="WP_023930533.1">
    <property type="nucleotide sequence ID" value="NZ_KI669458.1"/>
</dbReference>